<dbReference type="Gene3D" id="3.60.40.10">
    <property type="entry name" value="PPM-type phosphatase domain"/>
    <property type="match status" value="1"/>
</dbReference>
<evidence type="ECO:0000256" key="1">
    <source>
        <dbReference type="ARBA" id="ARBA00022990"/>
    </source>
</evidence>
<dbReference type="NCBIfam" id="NF007969">
    <property type="entry name" value="PRK10693.1"/>
    <property type="match status" value="1"/>
</dbReference>
<dbReference type="PANTHER" id="PTHR43228:SF1">
    <property type="entry name" value="TWO-COMPONENT RESPONSE REGULATOR ARR22"/>
    <property type="match status" value="1"/>
</dbReference>
<dbReference type="SMART" id="SM00448">
    <property type="entry name" value="REC"/>
    <property type="match status" value="1"/>
</dbReference>
<dbReference type="PROSITE" id="PS50110">
    <property type="entry name" value="RESPONSE_REGULATORY"/>
    <property type="match status" value="1"/>
</dbReference>
<keyword evidence="1" id="KW-0007">Acetylation</keyword>
<feature type="domain" description="Response regulatory" evidence="4">
    <location>
        <begin position="9"/>
        <end position="124"/>
    </location>
</feature>
<evidence type="ECO:0000313" key="5">
    <source>
        <dbReference type="EMBL" id="PHM45480.1"/>
    </source>
</evidence>
<dbReference type="EMBL" id="FORG01000004">
    <property type="protein sequence ID" value="SFI95144.1"/>
    <property type="molecule type" value="Genomic_DNA"/>
</dbReference>
<dbReference type="GO" id="GO:0010468">
    <property type="term" value="P:regulation of gene expression"/>
    <property type="evidence" value="ECO:0007669"/>
    <property type="project" value="UniProtKB-UniRule"/>
</dbReference>
<comment type="function">
    <text evidence="2">Regulates the turnover of the sigma S factor (RpoS) by promoting its proteolysis in exponentially growing cells. Acts by binding and delivering RpoS to the ClpXP protease. RssB is not co-degraded with RpoS, but is released from the complex and can initiate a new cycle of RpoS recognition and degradation.</text>
</comment>
<keyword evidence="8" id="KW-1185">Reference proteome</keyword>
<dbReference type="Proteomes" id="UP000198919">
    <property type="component" value="Unassembled WGS sequence"/>
</dbReference>
<dbReference type="STRING" id="351675.SAMN05421680_104248"/>
<comment type="similarity">
    <text evidence="2">Belongs to the RssB family.</text>
</comment>
<dbReference type="Proteomes" id="UP000224607">
    <property type="component" value="Unassembled WGS sequence"/>
</dbReference>
<reference evidence="6" key="2">
    <citation type="submission" date="2016-10" db="EMBL/GenBank/DDBJ databases">
        <authorList>
            <person name="de Groot N.N."/>
        </authorList>
    </citation>
    <scope>NUCLEOTIDE SEQUENCE [LARGE SCALE GENOMIC DNA]</scope>
    <source>
        <strain evidence="6">DSM 17908</strain>
    </source>
</reference>
<protein>
    <recommendedName>
        <fullName evidence="2">Regulator of RpoS</fullName>
    </recommendedName>
</protein>
<name>A0A1I3MDF7_9GAMM</name>
<dbReference type="GO" id="GO:0045862">
    <property type="term" value="P:positive regulation of proteolysis"/>
    <property type="evidence" value="ECO:0007669"/>
    <property type="project" value="UniProtKB-UniRule"/>
</dbReference>
<dbReference type="SUPFAM" id="SSF52172">
    <property type="entry name" value="CheY-like"/>
    <property type="match status" value="1"/>
</dbReference>
<evidence type="ECO:0000256" key="3">
    <source>
        <dbReference type="PROSITE-ProRule" id="PRU00169"/>
    </source>
</evidence>
<dbReference type="GO" id="GO:0000160">
    <property type="term" value="P:phosphorelay signal transduction system"/>
    <property type="evidence" value="ECO:0007669"/>
    <property type="project" value="InterPro"/>
</dbReference>
<evidence type="ECO:0000313" key="6">
    <source>
        <dbReference type="EMBL" id="SFI95144.1"/>
    </source>
</evidence>
<accession>A0A1I3MDF7</accession>
<dbReference type="InterPro" id="IPR052048">
    <property type="entry name" value="ST_Response_Regulator"/>
</dbReference>
<dbReference type="PANTHER" id="PTHR43228">
    <property type="entry name" value="TWO-COMPONENT RESPONSE REGULATOR"/>
    <property type="match status" value="1"/>
</dbReference>
<evidence type="ECO:0000259" key="4">
    <source>
        <dbReference type="PROSITE" id="PS50110"/>
    </source>
</evidence>
<dbReference type="RefSeq" id="WP_092508960.1">
    <property type="nucleotide sequence ID" value="NZ_CAWNQB010000012.1"/>
</dbReference>
<dbReference type="Gene3D" id="3.40.50.2300">
    <property type="match status" value="1"/>
</dbReference>
<reference evidence="7" key="1">
    <citation type="submission" date="2016-10" db="EMBL/GenBank/DDBJ databases">
        <authorList>
            <person name="Varghese N."/>
            <person name="Submissions S."/>
        </authorList>
    </citation>
    <scope>NUCLEOTIDE SEQUENCE [LARGE SCALE GENOMIC DNA]</scope>
    <source>
        <strain evidence="7">DSM 17908</strain>
    </source>
</reference>
<dbReference type="HAMAP" id="MF_00958">
    <property type="entry name" value="RssB"/>
    <property type="match status" value="1"/>
</dbReference>
<dbReference type="InterPro" id="IPR028616">
    <property type="entry name" value="RssB"/>
</dbReference>
<evidence type="ECO:0000313" key="7">
    <source>
        <dbReference type="Proteomes" id="UP000198919"/>
    </source>
</evidence>
<evidence type="ECO:0000313" key="8">
    <source>
        <dbReference type="Proteomes" id="UP000224607"/>
    </source>
</evidence>
<dbReference type="OrthoDB" id="6399952at2"/>
<dbReference type="InterPro" id="IPR011006">
    <property type="entry name" value="CheY-like_superfamily"/>
</dbReference>
<proteinExistence type="inferred from homology"/>
<evidence type="ECO:0000256" key="2">
    <source>
        <dbReference type="HAMAP-Rule" id="MF_00958"/>
    </source>
</evidence>
<dbReference type="InterPro" id="IPR036457">
    <property type="entry name" value="PPM-type-like_dom_sf"/>
</dbReference>
<comment type="subunit">
    <text evidence="2">Binds to RpoS.</text>
</comment>
<organism evidence="6 7">
    <name type="scientific">Xenorhabdus mauleonii</name>
    <dbReference type="NCBI Taxonomy" id="351675"/>
    <lineage>
        <taxon>Bacteria</taxon>
        <taxon>Pseudomonadati</taxon>
        <taxon>Pseudomonadota</taxon>
        <taxon>Gammaproteobacteria</taxon>
        <taxon>Enterobacterales</taxon>
        <taxon>Morganellaceae</taxon>
        <taxon>Xenorhabdus</taxon>
    </lineage>
</organism>
<sequence>MEKVLRGKRILVVEDEPFFCTSLVDYLDSLGAITMCASNGQVALQKIESEIKPDLIFYNLDMPTMNGLEFIRHMTTRGMAIPIIIVSATKKMMEIDNALRLGAKDIVLKPLANFNEIKRIALDCLYPKLFSSEATDRSRLSQELARLKQNTTTVWRVLKQCQPPVSQIIANCRVNYRLLNAVDKMGLIFDIAALSEKEVMFYCLDISDAKDRNAVSALLLRVAFNNLLKNKKLHKKNGLLDMQNIMNWLNQILNDAKAEEPFSLLVGYYDTQDKTILLSSAGLNAHIKSGDYQKQLDKGAPFRRLEVIRASHNNERSSFWQCSVWNNRNQIKLMFSPTSYQ</sequence>
<gene>
    <name evidence="2" type="primary">rssB</name>
    <name evidence="6" type="ORF">SAMN05421680_104248</name>
    <name evidence="5" type="ORF">Xmau_01131</name>
</gene>
<dbReference type="AlphaFoldDB" id="A0A1I3MDF7"/>
<dbReference type="InterPro" id="IPR001789">
    <property type="entry name" value="Sig_transdc_resp-reg_receiver"/>
</dbReference>
<dbReference type="EMBL" id="NITY01000002">
    <property type="protein sequence ID" value="PHM45480.1"/>
    <property type="molecule type" value="Genomic_DNA"/>
</dbReference>
<comment type="caution">
    <text evidence="2 3">Lacks conserved residue(s) required for the propagation of feature annotation.</text>
</comment>
<reference evidence="5 8" key="3">
    <citation type="journal article" date="2017" name="Nat. Microbiol.">
        <title>Natural product diversity associated with the nematode symbionts Photorhabdus and Xenorhabdus.</title>
        <authorList>
            <person name="Tobias N.J."/>
            <person name="Wolff H."/>
            <person name="Djahanschiri B."/>
            <person name="Grundmann F."/>
            <person name="Kronenwerth M."/>
            <person name="Shi Y.M."/>
            <person name="Simonyi S."/>
            <person name="Grun P."/>
            <person name="Shapiro-Ilan D."/>
            <person name="Pidot S.J."/>
            <person name="Stinear T.P."/>
            <person name="Ebersberger I."/>
            <person name="Bode H.B."/>
        </authorList>
    </citation>
    <scope>NUCLEOTIDE SEQUENCE [LARGE SCALE GENOMIC DNA]</scope>
    <source>
        <strain evidence="5 8">DSM 17908</strain>
    </source>
</reference>
<keyword evidence="2" id="KW-0346">Stress response</keyword>
<dbReference type="Pfam" id="PF00072">
    <property type="entry name" value="Response_reg"/>
    <property type="match status" value="1"/>
</dbReference>